<dbReference type="EMBL" id="LZNA01000044">
    <property type="protein sequence ID" value="OBX78829.1"/>
    <property type="molecule type" value="Genomic_DNA"/>
</dbReference>
<evidence type="ECO:0000259" key="12">
    <source>
        <dbReference type="Pfam" id="PF22640"/>
    </source>
</evidence>
<dbReference type="FunFam" id="2.60.120.10:FF:000032">
    <property type="entry name" value="Mannose-1-phosphate guanylyltransferase/mannose-6-phosphate isomerase"/>
    <property type="match status" value="1"/>
</dbReference>
<evidence type="ECO:0000256" key="5">
    <source>
        <dbReference type="ARBA" id="ARBA00022695"/>
    </source>
</evidence>
<keyword evidence="7" id="KW-0342">GTP-binding</keyword>
<dbReference type="RefSeq" id="WP_067337696.1">
    <property type="nucleotide sequence ID" value="NZ_LZNA01000044.1"/>
</dbReference>
<dbReference type="GO" id="GO:0004475">
    <property type="term" value="F:mannose-1-phosphate guanylyltransferase (GTP) activity"/>
    <property type="evidence" value="ECO:0007669"/>
    <property type="project" value="UniProtKB-EC"/>
</dbReference>
<evidence type="ECO:0000256" key="7">
    <source>
        <dbReference type="ARBA" id="ARBA00023134"/>
    </source>
</evidence>
<dbReference type="InterPro" id="IPR006375">
    <property type="entry name" value="Man1P_GuaTrfase/Man6P_Isoase"/>
</dbReference>
<dbReference type="GO" id="GO:0005525">
    <property type="term" value="F:GTP binding"/>
    <property type="evidence" value="ECO:0007669"/>
    <property type="project" value="UniProtKB-KW"/>
</dbReference>
<dbReference type="Gene3D" id="2.60.120.10">
    <property type="entry name" value="Jelly Rolls"/>
    <property type="match status" value="1"/>
</dbReference>
<evidence type="ECO:0000256" key="4">
    <source>
        <dbReference type="ARBA" id="ARBA00022679"/>
    </source>
</evidence>
<keyword evidence="13" id="KW-0413">Isomerase</keyword>
<dbReference type="InterPro" id="IPR051161">
    <property type="entry name" value="Mannose-6P_isomerase_type2"/>
</dbReference>
<dbReference type="CDD" id="cd02509">
    <property type="entry name" value="GDP-M1P_Guanylyltransferase"/>
    <property type="match status" value="1"/>
</dbReference>
<reference evidence="13 14" key="1">
    <citation type="submission" date="2016-06" db="EMBL/GenBank/DDBJ databases">
        <title>Draft genome of Moraxella atlantae CCUG 59586.</title>
        <authorList>
            <person name="Salva-Serra F."/>
            <person name="Engstrom-Jakobsson H."/>
            <person name="Thorell K."/>
            <person name="Gonzales-Siles L."/>
            <person name="Karlsson R."/>
            <person name="Boulund F."/>
            <person name="Engstrand L."/>
            <person name="Kristiansson E."/>
            <person name="Moore E."/>
        </authorList>
    </citation>
    <scope>NUCLEOTIDE SEQUENCE [LARGE SCALE GENOMIC DNA]</scope>
    <source>
        <strain evidence="13 14">CCUG 59586</strain>
    </source>
</reference>
<dbReference type="Pfam" id="PF01050">
    <property type="entry name" value="MannoseP_isomer"/>
    <property type="match status" value="1"/>
</dbReference>
<evidence type="ECO:0000256" key="8">
    <source>
        <dbReference type="ARBA" id="ARBA00047343"/>
    </source>
</evidence>
<dbReference type="NCBIfam" id="TIGR01479">
    <property type="entry name" value="GMP_PMI"/>
    <property type="match status" value="1"/>
</dbReference>
<comment type="pathway">
    <text evidence="1">Nucleotide-sugar biosynthesis; GDP-alpha-D-mannose biosynthesis; GDP-alpha-D-mannose from alpha-D-mannose 1-phosphate (GTP route): step 1/1.</text>
</comment>
<dbReference type="UniPathway" id="UPA00126">
    <property type="reaction ID" value="UER00930"/>
</dbReference>
<accession>A0A1B8QCI8</accession>
<feature type="domain" description="Mannose-6-phosphate isomerase type II C-terminal" evidence="11">
    <location>
        <begin position="352"/>
        <end position="467"/>
    </location>
</feature>
<dbReference type="EC" id="2.7.7.13" evidence="3"/>
<feature type="domain" description="MannoseP isomerase/GMP-like beta-helix" evidence="12">
    <location>
        <begin position="301"/>
        <end position="349"/>
    </location>
</feature>
<dbReference type="PANTHER" id="PTHR46390:SF1">
    <property type="entry name" value="MANNOSE-1-PHOSPHATE GUANYLYLTRANSFERASE"/>
    <property type="match status" value="1"/>
</dbReference>
<evidence type="ECO:0000259" key="11">
    <source>
        <dbReference type="Pfam" id="PF01050"/>
    </source>
</evidence>
<dbReference type="FunFam" id="3.90.550.10:FF:000046">
    <property type="entry name" value="Mannose-1-phosphate guanylyltransferase (GDP)"/>
    <property type="match status" value="1"/>
</dbReference>
<dbReference type="InterPro" id="IPR005835">
    <property type="entry name" value="NTP_transferase_dom"/>
</dbReference>
<evidence type="ECO:0000256" key="3">
    <source>
        <dbReference type="ARBA" id="ARBA00012387"/>
    </source>
</evidence>
<comment type="similarity">
    <text evidence="2 9">Belongs to the mannose-6-phosphate isomerase type 2 family.</text>
</comment>
<dbReference type="Pfam" id="PF00483">
    <property type="entry name" value="NTP_transferase"/>
    <property type="match status" value="1"/>
</dbReference>
<dbReference type="GO" id="GO:0009298">
    <property type="term" value="P:GDP-mannose biosynthetic process"/>
    <property type="evidence" value="ECO:0007669"/>
    <property type="project" value="UniProtKB-UniPathway"/>
</dbReference>
<dbReference type="InterPro" id="IPR001538">
    <property type="entry name" value="Man6P_isomerase-2_C"/>
</dbReference>
<evidence type="ECO:0000256" key="2">
    <source>
        <dbReference type="ARBA" id="ARBA00006115"/>
    </source>
</evidence>
<dbReference type="InterPro" id="IPR029044">
    <property type="entry name" value="Nucleotide-diphossugar_trans"/>
</dbReference>
<evidence type="ECO:0000256" key="9">
    <source>
        <dbReference type="RuleBase" id="RU004190"/>
    </source>
</evidence>
<evidence type="ECO:0000256" key="1">
    <source>
        <dbReference type="ARBA" id="ARBA00004823"/>
    </source>
</evidence>
<protein>
    <recommendedName>
        <fullName evidence="3">mannose-1-phosphate guanylyltransferase</fullName>
        <ecNumber evidence="3">2.7.7.13</ecNumber>
    </recommendedName>
</protein>
<dbReference type="Proteomes" id="UP000092616">
    <property type="component" value="Unassembled WGS sequence"/>
</dbReference>
<dbReference type="InterPro" id="IPR014710">
    <property type="entry name" value="RmlC-like_jellyroll"/>
</dbReference>
<dbReference type="InterPro" id="IPR049577">
    <property type="entry name" value="GMPP_N"/>
</dbReference>
<proteinExistence type="inferred from homology"/>
<organism evidence="13 14">
    <name type="scientific">Faucicola atlantae</name>
    <dbReference type="NCBI Taxonomy" id="34059"/>
    <lineage>
        <taxon>Bacteria</taxon>
        <taxon>Pseudomonadati</taxon>
        <taxon>Pseudomonadota</taxon>
        <taxon>Gammaproteobacteria</taxon>
        <taxon>Moraxellales</taxon>
        <taxon>Moraxellaceae</taxon>
        <taxon>Faucicola</taxon>
    </lineage>
</organism>
<evidence type="ECO:0000313" key="13">
    <source>
        <dbReference type="EMBL" id="OBX78829.1"/>
    </source>
</evidence>
<gene>
    <name evidence="13" type="ORF">A9306_09325</name>
</gene>
<comment type="caution">
    <text evidence="13">The sequence shown here is derived from an EMBL/GenBank/DDBJ whole genome shotgun (WGS) entry which is preliminary data.</text>
</comment>
<dbReference type="InterPro" id="IPR011051">
    <property type="entry name" value="RmlC_Cupin_sf"/>
</dbReference>
<keyword evidence="6" id="KW-0547">Nucleotide-binding</keyword>
<keyword evidence="5 13" id="KW-0548">Nucleotidyltransferase</keyword>
<dbReference type="AlphaFoldDB" id="A0A1B8QCI8"/>
<dbReference type="Pfam" id="PF22640">
    <property type="entry name" value="ManC_GMP_beta-helix"/>
    <property type="match status" value="1"/>
</dbReference>
<evidence type="ECO:0000256" key="6">
    <source>
        <dbReference type="ARBA" id="ARBA00022741"/>
    </source>
</evidence>
<dbReference type="GO" id="GO:0000271">
    <property type="term" value="P:polysaccharide biosynthetic process"/>
    <property type="evidence" value="ECO:0007669"/>
    <property type="project" value="InterPro"/>
</dbReference>
<dbReference type="SUPFAM" id="SSF53448">
    <property type="entry name" value="Nucleotide-diphospho-sugar transferases"/>
    <property type="match status" value="1"/>
</dbReference>
<sequence>MKILPVVLCGGSGSRLWPLSREMNPKPFIRLVDGLSFIQHAYQKAALVGNIGQMITVTNKELLFRAKADFEELTIAENFQNDYILEPQGRNTAPAIAMAALHAKRNYGNDVCLLILAADHLMRGDEEFIQAIKQAATLAAQNQLVTFGIKPHKPETGYGYIHYNGNTVNQFVEKPDLKTATQYLASDDYLWNSGMFCFRPEVLLTALEQYRPTMYQGVIAAYEAAKVSNVADSQQIALQMDTFGALDDESIDYAVMENSDQIAVVPCAFSWSDVGAWDSLSEVMDKGDDSNVTVGDVLLKNSKGLTVFGEDRLIAAVGLEDLIIVDTDDAVLVINRHQSQDVKKIYNELKAQNRDTYKIHTTAHRPWGTYTILDEQTGYKVKRIVVYPGAKLSLQHHHHRSEHWIVVTGEAEVINGEQTLRLSRNESTYIKQGDIHRLINVGNENLVLIEVQCGDYLGEDDIVRHQDDYART</sequence>
<dbReference type="Gene3D" id="3.90.550.10">
    <property type="entry name" value="Spore Coat Polysaccharide Biosynthesis Protein SpsA, Chain A"/>
    <property type="match status" value="1"/>
</dbReference>
<feature type="domain" description="Nucleotidyl transferase" evidence="10">
    <location>
        <begin position="5"/>
        <end position="286"/>
    </location>
</feature>
<evidence type="ECO:0000259" key="10">
    <source>
        <dbReference type="Pfam" id="PF00483"/>
    </source>
</evidence>
<evidence type="ECO:0000313" key="14">
    <source>
        <dbReference type="Proteomes" id="UP000092616"/>
    </source>
</evidence>
<dbReference type="InterPro" id="IPR054566">
    <property type="entry name" value="ManC/GMP-like_b-helix"/>
</dbReference>
<keyword evidence="4 13" id="KW-0808">Transferase</keyword>
<comment type="catalytic activity">
    <reaction evidence="8">
        <text>alpha-D-mannose 1-phosphate + GTP + H(+) = GDP-alpha-D-mannose + diphosphate</text>
        <dbReference type="Rhea" id="RHEA:15229"/>
        <dbReference type="ChEBI" id="CHEBI:15378"/>
        <dbReference type="ChEBI" id="CHEBI:33019"/>
        <dbReference type="ChEBI" id="CHEBI:37565"/>
        <dbReference type="ChEBI" id="CHEBI:57527"/>
        <dbReference type="ChEBI" id="CHEBI:58409"/>
        <dbReference type="EC" id="2.7.7.13"/>
    </reaction>
</comment>
<dbReference type="GO" id="GO:0016853">
    <property type="term" value="F:isomerase activity"/>
    <property type="evidence" value="ECO:0007669"/>
    <property type="project" value="UniProtKB-KW"/>
</dbReference>
<dbReference type="SUPFAM" id="SSF51182">
    <property type="entry name" value="RmlC-like cupins"/>
    <property type="match status" value="1"/>
</dbReference>
<dbReference type="PANTHER" id="PTHR46390">
    <property type="entry name" value="MANNOSE-1-PHOSPHATE GUANYLYLTRANSFERASE"/>
    <property type="match status" value="1"/>
</dbReference>
<name>A0A1B8QCI8_9GAMM</name>
<keyword evidence="14" id="KW-1185">Reference proteome</keyword>
<dbReference type="CDD" id="cd02213">
    <property type="entry name" value="cupin_PMI_typeII_C"/>
    <property type="match status" value="1"/>
</dbReference>